<evidence type="ECO:0000256" key="5">
    <source>
        <dbReference type="ARBA" id="ARBA00010485"/>
    </source>
</evidence>
<comment type="catalytic activity">
    <reaction evidence="19 20">
        <text>UDP-N-acetyl-alpha-D-muramate + NADP(+) = UDP-N-acetyl-3-O-(1-carboxyvinyl)-alpha-D-glucosamine + NADPH + H(+)</text>
        <dbReference type="Rhea" id="RHEA:12248"/>
        <dbReference type="ChEBI" id="CHEBI:15378"/>
        <dbReference type="ChEBI" id="CHEBI:57783"/>
        <dbReference type="ChEBI" id="CHEBI:58349"/>
        <dbReference type="ChEBI" id="CHEBI:68483"/>
        <dbReference type="ChEBI" id="CHEBI:70757"/>
        <dbReference type="EC" id="1.3.1.98"/>
    </reaction>
</comment>
<dbReference type="GO" id="GO:0005829">
    <property type="term" value="C:cytosol"/>
    <property type="evidence" value="ECO:0007669"/>
    <property type="project" value="TreeGrafter"/>
</dbReference>
<comment type="subcellular location">
    <subcellularLocation>
        <location evidence="3 20">Cytoplasm</location>
    </subcellularLocation>
</comment>
<name>A0A520LTI5_9GAMM</name>
<keyword evidence="13 20" id="KW-0133">Cell shape</keyword>
<evidence type="ECO:0000256" key="2">
    <source>
        <dbReference type="ARBA" id="ARBA00003921"/>
    </source>
</evidence>
<dbReference type="Pfam" id="PF01565">
    <property type="entry name" value="FAD_binding_4"/>
    <property type="match status" value="1"/>
</dbReference>
<evidence type="ECO:0000256" key="14">
    <source>
        <dbReference type="ARBA" id="ARBA00022984"/>
    </source>
</evidence>
<dbReference type="EC" id="1.3.1.98" evidence="6 20"/>
<evidence type="ECO:0000259" key="21">
    <source>
        <dbReference type="PROSITE" id="PS51387"/>
    </source>
</evidence>
<accession>A0A520LTI5</accession>
<keyword evidence="9 20" id="KW-0132">Cell division</keyword>
<dbReference type="PROSITE" id="PS51387">
    <property type="entry name" value="FAD_PCMH"/>
    <property type="match status" value="1"/>
</dbReference>
<evidence type="ECO:0000256" key="7">
    <source>
        <dbReference type="ARBA" id="ARBA00015188"/>
    </source>
</evidence>
<feature type="active site" evidence="20">
    <location>
        <position position="148"/>
    </location>
</feature>
<dbReference type="InterPro" id="IPR036635">
    <property type="entry name" value="MurB_C_sf"/>
</dbReference>
<keyword evidence="11 20" id="KW-0274">FAD</keyword>
<dbReference type="GO" id="GO:0008360">
    <property type="term" value="P:regulation of cell shape"/>
    <property type="evidence" value="ECO:0007669"/>
    <property type="project" value="UniProtKB-KW"/>
</dbReference>
<keyword evidence="12 20" id="KW-0521">NADP</keyword>
<organism evidence="22 23">
    <name type="scientific">SAR86 cluster bacterium</name>
    <dbReference type="NCBI Taxonomy" id="2030880"/>
    <lineage>
        <taxon>Bacteria</taxon>
        <taxon>Pseudomonadati</taxon>
        <taxon>Pseudomonadota</taxon>
        <taxon>Gammaproteobacteria</taxon>
        <taxon>SAR86 cluster</taxon>
    </lineage>
</organism>
<feature type="active site" description="Proton donor" evidence="20">
    <location>
        <position position="221"/>
    </location>
</feature>
<evidence type="ECO:0000256" key="12">
    <source>
        <dbReference type="ARBA" id="ARBA00022857"/>
    </source>
</evidence>
<evidence type="ECO:0000256" key="6">
    <source>
        <dbReference type="ARBA" id="ARBA00012518"/>
    </source>
</evidence>
<dbReference type="UniPathway" id="UPA00219"/>
<proteinExistence type="inferred from homology"/>
<evidence type="ECO:0000256" key="1">
    <source>
        <dbReference type="ARBA" id="ARBA00001974"/>
    </source>
</evidence>
<dbReference type="GO" id="GO:0071555">
    <property type="term" value="P:cell wall organization"/>
    <property type="evidence" value="ECO:0007669"/>
    <property type="project" value="UniProtKB-KW"/>
</dbReference>
<dbReference type="NCBIfam" id="NF000755">
    <property type="entry name" value="PRK00046.1"/>
    <property type="match status" value="1"/>
</dbReference>
<dbReference type="SUPFAM" id="SSF56176">
    <property type="entry name" value="FAD-binding/transporter-associated domain-like"/>
    <property type="match status" value="1"/>
</dbReference>
<dbReference type="AlphaFoldDB" id="A0A520LTI5"/>
<dbReference type="PANTHER" id="PTHR21071:SF4">
    <property type="entry name" value="UDP-N-ACETYLENOLPYRUVOYLGLUCOSAMINE REDUCTASE"/>
    <property type="match status" value="1"/>
</dbReference>
<sequence length="320" mass="35884">MMLSNSLGLQANAKNLININTLDDLSVLEKLGDEEILILGAGTNVILGDYFNGTVIAVHLKGIEIRDDCISVGAGVDWADLIEYCLINKLYGIENLTHIPGSVGAAPVQNIGAYGVEISSFIYSVECFNLTTKKLETLNNHQCQFKYRESIFKLKDFVILKINFVFDKSFSPNLSYPSLNKFLNDHSIDFTSLTPRMLSDSVKNIRNSKLPDPKIEPNVGSIFKNPIVRSQDLDNEFLAGHRWDQVDGYTKLSSARLIELIEPELNIPDTLRLYENHSLVLINNGEASFDEVISVLNQIKSKIFKKFKIKLEIEPEIISS</sequence>
<dbReference type="SUPFAM" id="SSF56194">
    <property type="entry name" value="Uridine diphospho-N-Acetylenolpyruvylglucosamine reductase, MurB, C-terminal domain"/>
    <property type="match status" value="1"/>
</dbReference>
<evidence type="ECO:0000256" key="11">
    <source>
        <dbReference type="ARBA" id="ARBA00022827"/>
    </source>
</evidence>
<gene>
    <name evidence="20" type="primary">murB</name>
    <name evidence="22" type="ORF">EVB01_00685</name>
</gene>
<protein>
    <recommendedName>
        <fullName evidence="7 20">UDP-N-acetylenolpyruvoylglucosamine reductase</fullName>
        <ecNumber evidence="6 20">1.3.1.98</ecNumber>
    </recommendedName>
    <alternativeName>
        <fullName evidence="18 20">UDP-N-acetylmuramate dehydrogenase</fullName>
    </alternativeName>
</protein>
<dbReference type="GO" id="GO:0051301">
    <property type="term" value="P:cell division"/>
    <property type="evidence" value="ECO:0007669"/>
    <property type="project" value="UniProtKB-KW"/>
</dbReference>
<evidence type="ECO:0000256" key="10">
    <source>
        <dbReference type="ARBA" id="ARBA00022630"/>
    </source>
</evidence>
<dbReference type="InterPro" id="IPR003170">
    <property type="entry name" value="MurB"/>
</dbReference>
<comment type="pathway">
    <text evidence="4 20">Cell wall biogenesis; peptidoglycan biosynthesis.</text>
</comment>
<dbReference type="InterPro" id="IPR016167">
    <property type="entry name" value="FAD-bd_PCMH_sub1"/>
</dbReference>
<dbReference type="HAMAP" id="MF_00037">
    <property type="entry name" value="MurB"/>
    <property type="match status" value="1"/>
</dbReference>
<dbReference type="InterPro" id="IPR016166">
    <property type="entry name" value="FAD-bd_PCMH"/>
</dbReference>
<evidence type="ECO:0000256" key="19">
    <source>
        <dbReference type="ARBA" id="ARBA00048914"/>
    </source>
</evidence>
<evidence type="ECO:0000313" key="23">
    <source>
        <dbReference type="Proteomes" id="UP000319023"/>
    </source>
</evidence>
<dbReference type="InterPro" id="IPR011601">
    <property type="entry name" value="MurB_C"/>
</dbReference>
<dbReference type="InterPro" id="IPR006094">
    <property type="entry name" value="Oxid_FAD_bind_N"/>
</dbReference>
<keyword evidence="8 20" id="KW-0963">Cytoplasm</keyword>
<dbReference type="InterPro" id="IPR016169">
    <property type="entry name" value="FAD-bd_PCMH_sub2"/>
</dbReference>
<evidence type="ECO:0000256" key="16">
    <source>
        <dbReference type="ARBA" id="ARBA00023306"/>
    </source>
</evidence>
<evidence type="ECO:0000256" key="20">
    <source>
        <dbReference type="HAMAP-Rule" id="MF_00037"/>
    </source>
</evidence>
<keyword evidence="14 20" id="KW-0573">Peptidoglycan synthesis</keyword>
<feature type="domain" description="FAD-binding PCMH-type" evidence="21">
    <location>
        <begin position="9"/>
        <end position="200"/>
    </location>
</feature>
<dbReference type="Proteomes" id="UP000319023">
    <property type="component" value="Unassembled WGS sequence"/>
</dbReference>
<feature type="active site" evidence="20">
    <location>
        <position position="314"/>
    </location>
</feature>
<keyword evidence="10 20" id="KW-0285">Flavoprotein</keyword>
<dbReference type="Gene3D" id="3.90.78.10">
    <property type="entry name" value="UDP-N-acetylenolpyruvoylglucosamine reductase, C-terminal domain"/>
    <property type="match status" value="1"/>
</dbReference>
<comment type="function">
    <text evidence="2 20">Cell wall formation.</text>
</comment>
<dbReference type="NCBIfam" id="TIGR00179">
    <property type="entry name" value="murB"/>
    <property type="match status" value="1"/>
</dbReference>
<dbReference type="GO" id="GO:0008762">
    <property type="term" value="F:UDP-N-acetylmuramate dehydrogenase activity"/>
    <property type="evidence" value="ECO:0007669"/>
    <property type="project" value="UniProtKB-UniRule"/>
</dbReference>
<evidence type="ECO:0000313" key="22">
    <source>
        <dbReference type="EMBL" id="RZO12318.1"/>
    </source>
</evidence>
<keyword evidence="17 20" id="KW-0961">Cell wall biogenesis/degradation</keyword>
<comment type="caution">
    <text evidence="22">The sequence shown here is derived from an EMBL/GenBank/DDBJ whole genome shotgun (WGS) entry which is preliminary data.</text>
</comment>
<reference evidence="22 23" key="1">
    <citation type="submission" date="2019-02" db="EMBL/GenBank/DDBJ databases">
        <title>Prokaryotic population dynamics and viral predation in marine succession experiment using metagenomics: the confinement effect.</title>
        <authorList>
            <person name="Haro-Moreno J.M."/>
            <person name="Rodriguez-Valera F."/>
            <person name="Lopez-Perez M."/>
        </authorList>
    </citation>
    <scope>NUCLEOTIDE SEQUENCE [LARGE SCALE GENOMIC DNA]</scope>
    <source>
        <strain evidence="22">MED-G168</strain>
    </source>
</reference>
<evidence type="ECO:0000256" key="18">
    <source>
        <dbReference type="ARBA" id="ARBA00031026"/>
    </source>
</evidence>
<keyword evidence="15 20" id="KW-0560">Oxidoreductase</keyword>
<dbReference type="PANTHER" id="PTHR21071">
    <property type="entry name" value="UDP-N-ACETYLENOLPYRUVOYLGLUCOSAMINE REDUCTASE"/>
    <property type="match status" value="1"/>
</dbReference>
<evidence type="ECO:0000256" key="17">
    <source>
        <dbReference type="ARBA" id="ARBA00023316"/>
    </source>
</evidence>
<dbReference type="Gene3D" id="3.30.465.10">
    <property type="match status" value="1"/>
</dbReference>
<dbReference type="GO" id="GO:0009252">
    <property type="term" value="P:peptidoglycan biosynthetic process"/>
    <property type="evidence" value="ECO:0007669"/>
    <property type="project" value="UniProtKB-UniRule"/>
</dbReference>
<comment type="similarity">
    <text evidence="5 20">Belongs to the MurB family.</text>
</comment>
<evidence type="ECO:0000256" key="15">
    <source>
        <dbReference type="ARBA" id="ARBA00023002"/>
    </source>
</evidence>
<evidence type="ECO:0000256" key="13">
    <source>
        <dbReference type="ARBA" id="ARBA00022960"/>
    </source>
</evidence>
<evidence type="ECO:0000256" key="3">
    <source>
        <dbReference type="ARBA" id="ARBA00004496"/>
    </source>
</evidence>
<dbReference type="Gene3D" id="3.30.43.10">
    <property type="entry name" value="Uridine Diphospho-n-acetylenolpyruvylglucosamine Reductase, domain 2"/>
    <property type="match status" value="1"/>
</dbReference>
<evidence type="ECO:0000256" key="8">
    <source>
        <dbReference type="ARBA" id="ARBA00022490"/>
    </source>
</evidence>
<dbReference type="Pfam" id="PF02873">
    <property type="entry name" value="MurB_C"/>
    <property type="match status" value="1"/>
</dbReference>
<evidence type="ECO:0000256" key="4">
    <source>
        <dbReference type="ARBA" id="ARBA00004752"/>
    </source>
</evidence>
<dbReference type="EMBL" id="SHBN01000007">
    <property type="protein sequence ID" value="RZO12318.1"/>
    <property type="molecule type" value="Genomic_DNA"/>
</dbReference>
<evidence type="ECO:0000256" key="9">
    <source>
        <dbReference type="ARBA" id="ARBA00022618"/>
    </source>
</evidence>
<dbReference type="InterPro" id="IPR036318">
    <property type="entry name" value="FAD-bd_PCMH-like_sf"/>
</dbReference>
<dbReference type="GO" id="GO:0071949">
    <property type="term" value="F:FAD binding"/>
    <property type="evidence" value="ECO:0007669"/>
    <property type="project" value="InterPro"/>
</dbReference>
<keyword evidence="16 20" id="KW-0131">Cell cycle</keyword>
<comment type="cofactor">
    <cofactor evidence="1 20">
        <name>FAD</name>
        <dbReference type="ChEBI" id="CHEBI:57692"/>
    </cofactor>
</comment>